<accession>A0A2U3Q0G6</accession>
<gene>
    <name evidence="2" type="ORF">BRAD3257_3852</name>
</gene>
<protein>
    <submittedName>
        <fullName evidence="2">Uncharacterized protein</fullName>
    </submittedName>
</protein>
<evidence type="ECO:0000256" key="1">
    <source>
        <dbReference type="SAM" id="MobiDB-lite"/>
    </source>
</evidence>
<dbReference type="AlphaFoldDB" id="A0A2U3Q0G6"/>
<proteinExistence type="predicted"/>
<dbReference type="KEGG" id="bvz:BRAD3257_3852"/>
<sequence length="77" mass="7730">MRLAVIVQILVADDLADGLLGPAGDPVLKTFGLAHELPPICPSLRARAASPAPEGGVSAGAAVPSKLPPATGGRRKR</sequence>
<organism evidence="2 3">
    <name type="scientific">Bradyrhizobium vignae</name>
    <dbReference type="NCBI Taxonomy" id="1549949"/>
    <lineage>
        <taxon>Bacteria</taxon>
        <taxon>Pseudomonadati</taxon>
        <taxon>Pseudomonadota</taxon>
        <taxon>Alphaproteobacteria</taxon>
        <taxon>Hyphomicrobiales</taxon>
        <taxon>Nitrobacteraceae</taxon>
        <taxon>Bradyrhizobium</taxon>
    </lineage>
</organism>
<dbReference type="Proteomes" id="UP000246085">
    <property type="component" value="Chromosome BRAD3257"/>
</dbReference>
<reference evidence="2 3" key="1">
    <citation type="submission" date="2018-03" db="EMBL/GenBank/DDBJ databases">
        <authorList>
            <person name="Gully D."/>
        </authorList>
    </citation>
    <scope>NUCLEOTIDE SEQUENCE [LARGE SCALE GENOMIC DNA]</scope>
    <source>
        <strain evidence="2">ORS3257</strain>
    </source>
</reference>
<name>A0A2U3Q0G6_9BRAD</name>
<evidence type="ECO:0000313" key="3">
    <source>
        <dbReference type="Proteomes" id="UP000246085"/>
    </source>
</evidence>
<evidence type="ECO:0000313" key="2">
    <source>
        <dbReference type="EMBL" id="SPP94866.1"/>
    </source>
</evidence>
<feature type="region of interest" description="Disordered" evidence="1">
    <location>
        <begin position="47"/>
        <end position="77"/>
    </location>
</feature>
<dbReference type="EMBL" id="LS398110">
    <property type="protein sequence ID" value="SPP94866.1"/>
    <property type="molecule type" value="Genomic_DNA"/>
</dbReference>